<feature type="domain" description="PIN" evidence="7">
    <location>
        <begin position="17"/>
        <end position="140"/>
    </location>
</feature>
<dbReference type="Proteomes" id="UP001596223">
    <property type="component" value="Unassembled WGS sequence"/>
</dbReference>
<evidence type="ECO:0000313" key="9">
    <source>
        <dbReference type="Proteomes" id="UP001596223"/>
    </source>
</evidence>
<gene>
    <name evidence="6" type="primary">vapC</name>
    <name evidence="8" type="ORF">ACFP3H_11380</name>
</gene>
<feature type="binding site" evidence="6">
    <location>
        <position position="19"/>
    </location>
    <ligand>
        <name>Mg(2+)</name>
        <dbReference type="ChEBI" id="CHEBI:18420"/>
    </ligand>
</feature>
<dbReference type="EMBL" id="JBHSQN010000006">
    <property type="protein sequence ID" value="MFC6011655.1"/>
    <property type="molecule type" value="Genomic_DNA"/>
</dbReference>
<dbReference type="InterPro" id="IPR022907">
    <property type="entry name" value="VapC_family"/>
</dbReference>
<dbReference type="InterPro" id="IPR002716">
    <property type="entry name" value="PIN_dom"/>
</dbReference>
<evidence type="ECO:0000256" key="6">
    <source>
        <dbReference type="HAMAP-Rule" id="MF_00265"/>
    </source>
</evidence>
<feature type="binding site" evidence="6">
    <location>
        <position position="115"/>
    </location>
    <ligand>
        <name>Mg(2+)</name>
        <dbReference type="ChEBI" id="CHEBI:18420"/>
    </ligand>
</feature>
<dbReference type="HAMAP" id="MF_00265">
    <property type="entry name" value="VapC_Nob1"/>
    <property type="match status" value="1"/>
</dbReference>
<keyword evidence="6" id="KW-0800">Toxin</keyword>
<keyword evidence="3 6" id="KW-0479">Metal-binding</keyword>
<organism evidence="8 9">
    <name type="scientific">Nocardia lasii</name>
    <dbReference type="NCBI Taxonomy" id="1616107"/>
    <lineage>
        <taxon>Bacteria</taxon>
        <taxon>Bacillati</taxon>
        <taxon>Actinomycetota</taxon>
        <taxon>Actinomycetes</taxon>
        <taxon>Mycobacteriales</taxon>
        <taxon>Nocardiaceae</taxon>
        <taxon>Nocardia</taxon>
    </lineage>
</organism>
<dbReference type="Pfam" id="PF01850">
    <property type="entry name" value="PIN"/>
    <property type="match status" value="1"/>
</dbReference>
<dbReference type="InterPro" id="IPR029060">
    <property type="entry name" value="PIN-like_dom_sf"/>
</dbReference>
<comment type="cofactor">
    <cofactor evidence="6">
        <name>Mg(2+)</name>
        <dbReference type="ChEBI" id="CHEBI:18420"/>
    </cofactor>
</comment>
<comment type="function">
    <text evidence="6">Toxic component of a toxin-antitoxin (TA) system. An RNase.</text>
</comment>
<name>A0ABW1JRG5_9NOCA</name>
<keyword evidence="2 6" id="KW-0540">Nuclease</keyword>
<accession>A0ABW1JRG5</accession>
<comment type="similarity">
    <text evidence="6">Belongs to the PINc/VapC protein family.</text>
</comment>
<comment type="caution">
    <text evidence="8">The sequence shown here is derived from an EMBL/GenBank/DDBJ whole genome shotgun (WGS) entry which is preliminary data.</text>
</comment>
<dbReference type="Gene3D" id="3.40.50.1010">
    <property type="entry name" value="5'-nuclease"/>
    <property type="match status" value="1"/>
</dbReference>
<dbReference type="EC" id="3.1.-.-" evidence="6"/>
<evidence type="ECO:0000256" key="2">
    <source>
        <dbReference type="ARBA" id="ARBA00022722"/>
    </source>
</evidence>
<proteinExistence type="inferred from homology"/>
<evidence type="ECO:0000313" key="8">
    <source>
        <dbReference type="EMBL" id="MFC6011655.1"/>
    </source>
</evidence>
<evidence type="ECO:0000256" key="4">
    <source>
        <dbReference type="ARBA" id="ARBA00022801"/>
    </source>
</evidence>
<reference evidence="9" key="1">
    <citation type="journal article" date="2019" name="Int. J. Syst. Evol. Microbiol.">
        <title>The Global Catalogue of Microorganisms (GCM) 10K type strain sequencing project: providing services to taxonomists for standard genome sequencing and annotation.</title>
        <authorList>
            <consortium name="The Broad Institute Genomics Platform"/>
            <consortium name="The Broad Institute Genome Sequencing Center for Infectious Disease"/>
            <person name="Wu L."/>
            <person name="Ma J."/>
        </authorList>
    </citation>
    <scope>NUCLEOTIDE SEQUENCE [LARGE SCALE GENOMIC DNA]</scope>
    <source>
        <strain evidence="9">CCUG 36956</strain>
    </source>
</reference>
<evidence type="ECO:0000256" key="3">
    <source>
        <dbReference type="ARBA" id="ARBA00022723"/>
    </source>
</evidence>
<evidence type="ECO:0000256" key="1">
    <source>
        <dbReference type="ARBA" id="ARBA00022649"/>
    </source>
</evidence>
<dbReference type="SUPFAM" id="SSF88723">
    <property type="entry name" value="PIN domain-like"/>
    <property type="match status" value="1"/>
</dbReference>
<keyword evidence="1 6" id="KW-1277">Toxin-antitoxin system</keyword>
<keyword evidence="5 6" id="KW-0460">Magnesium</keyword>
<sequence>MKSEAPRKGVSGTGIVIADTSGLIAAFDTSTPESDRAFSVLADAGLVVLSPLVLAELDHVGRRELGQATAQSMIEDLTAQTRIGAFEIAVITADVLDQANAVRTLYAGLNLDLADAVGVALAADYETDAILTLDHRDFRALTPLTSHSSFRVLPADL</sequence>
<evidence type="ECO:0000256" key="5">
    <source>
        <dbReference type="ARBA" id="ARBA00022842"/>
    </source>
</evidence>
<keyword evidence="9" id="KW-1185">Reference proteome</keyword>
<dbReference type="RefSeq" id="WP_378603749.1">
    <property type="nucleotide sequence ID" value="NZ_JBHSQN010000006.1"/>
</dbReference>
<keyword evidence="4 6" id="KW-0378">Hydrolase</keyword>
<evidence type="ECO:0000259" key="7">
    <source>
        <dbReference type="Pfam" id="PF01850"/>
    </source>
</evidence>
<protein>
    <recommendedName>
        <fullName evidence="6">Ribonuclease VapC</fullName>
        <shortName evidence="6">RNase VapC</shortName>
        <ecNumber evidence="6">3.1.-.-</ecNumber>
    </recommendedName>
    <alternativeName>
        <fullName evidence="6">Toxin VapC</fullName>
    </alternativeName>
</protein>